<dbReference type="GO" id="GO:0046982">
    <property type="term" value="F:protein heterodimerization activity"/>
    <property type="evidence" value="ECO:0007669"/>
    <property type="project" value="InterPro"/>
</dbReference>
<dbReference type="PRINTS" id="PR00622">
    <property type="entry name" value="HISTONEH3"/>
</dbReference>
<dbReference type="GO" id="GO:0000786">
    <property type="term" value="C:nucleosome"/>
    <property type="evidence" value="ECO:0007669"/>
    <property type="project" value="InterPro"/>
</dbReference>
<accession>A0AAW0H7S9</accession>
<dbReference type="GO" id="GO:0030527">
    <property type="term" value="F:structural constituent of chromatin"/>
    <property type="evidence" value="ECO:0007669"/>
    <property type="project" value="InterPro"/>
</dbReference>
<dbReference type="SMART" id="SM00428">
    <property type="entry name" value="H3"/>
    <property type="match status" value="1"/>
</dbReference>
<sequence>ADCLQIHKKISNNSGHHWLEKVACKSVPSTGGLKQSHCYRSGVMTLHDITHYEKSIEFLIHKHPFQCLRAAIGAFQEASETYLSDLFEDSLLWVIHTKKCVKIMPKYTQQTCHRHREHP</sequence>
<feature type="non-terminal residue" evidence="2">
    <location>
        <position position="1"/>
    </location>
</feature>
<name>A0AAW0H7S9_MYOGA</name>
<reference evidence="2 3" key="1">
    <citation type="journal article" date="2023" name="bioRxiv">
        <title>Conserved and derived expression patterns and positive selection on dental genes reveal complex evolutionary context of ever-growing rodent molars.</title>
        <authorList>
            <person name="Calamari Z.T."/>
            <person name="Song A."/>
            <person name="Cohen E."/>
            <person name="Akter M."/>
            <person name="Roy R.D."/>
            <person name="Hallikas O."/>
            <person name="Christensen M.M."/>
            <person name="Li P."/>
            <person name="Marangoni P."/>
            <person name="Jernvall J."/>
            <person name="Klein O.D."/>
        </authorList>
    </citation>
    <scope>NUCLEOTIDE SEQUENCE [LARGE SCALE GENOMIC DNA]</scope>
    <source>
        <strain evidence="2">V071</strain>
    </source>
</reference>
<comment type="similarity">
    <text evidence="1">Belongs to the histone H3 family.</text>
</comment>
<comment type="caution">
    <text evidence="2">The sequence shown here is derived from an EMBL/GenBank/DDBJ whole genome shotgun (WGS) entry which is preliminary data.</text>
</comment>
<dbReference type="Gene3D" id="1.10.20.10">
    <property type="entry name" value="Histone, subunit A"/>
    <property type="match status" value="1"/>
</dbReference>
<keyword evidence="3" id="KW-1185">Reference proteome</keyword>
<dbReference type="EMBL" id="JBBHLL010000801">
    <property type="protein sequence ID" value="KAK7797625.1"/>
    <property type="molecule type" value="Genomic_DNA"/>
</dbReference>
<gene>
    <name evidence="2" type="ORF">U0070_010810</name>
</gene>
<evidence type="ECO:0000313" key="3">
    <source>
        <dbReference type="Proteomes" id="UP001488838"/>
    </source>
</evidence>
<dbReference type="PANTHER" id="PTHR11426">
    <property type="entry name" value="HISTONE H3"/>
    <property type="match status" value="1"/>
</dbReference>
<protein>
    <recommendedName>
        <fullName evidence="4">Histone H2A/H2B/H3 domain-containing protein</fullName>
    </recommendedName>
</protein>
<dbReference type="Proteomes" id="UP001488838">
    <property type="component" value="Unassembled WGS sequence"/>
</dbReference>
<dbReference type="InterPro" id="IPR000164">
    <property type="entry name" value="Histone_H3/CENP-A"/>
</dbReference>
<organism evidence="2 3">
    <name type="scientific">Myodes glareolus</name>
    <name type="common">Bank vole</name>
    <name type="synonym">Clethrionomys glareolus</name>
    <dbReference type="NCBI Taxonomy" id="447135"/>
    <lineage>
        <taxon>Eukaryota</taxon>
        <taxon>Metazoa</taxon>
        <taxon>Chordata</taxon>
        <taxon>Craniata</taxon>
        <taxon>Vertebrata</taxon>
        <taxon>Euteleostomi</taxon>
        <taxon>Mammalia</taxon>
        <taxon>Eutheria</taxon>
        <taxon>Euarchontoglires</taxon>
        <taxon>Glires</taxon>
        <taxon>Rodentia</taxon>
        <taxon>Myomorpha</taxon>
        <taxon>Muroidea</taxon>
        <taxon>Cricetidae</taxon>
        <taxon>Arvicolinae</taxon>
        <taxon>Myodes</taxon>
    </lineage>
</organism>
<dbReference type="GO" id="GO:0003677">
    <property type="term" value="F:DNA binding"/>
    <property type="evidence" value="ECO:0007669"/>
    <property type="project" value="InterPro"/>
</dbReference>
<dbReference type="InterPro" id="IPR009072">
    <property type="entry name" value="Histone-fold"/>
</dbReference>
<dbReference type="SUPFAM" id="SSF47113">
    <property type="entry name" value="Histone-fold"/>
    <property type="match status" value="1"/>
</dbReference>
<evidence type="ECO:0000313" key="2">
    <source>
        <dbReference type="EMBL" id="KAK7797625.1"/>
    </source>
</evidence>
<dbReference type="AlphaFoldDB" id="A0AAW0H7S9"/>
<proteinExistence type="inferred from homology"/>
<evidence type="ECO:0000256" key="1">
    <source>
        <dbReference type="ARBA" id="ARBA00010343"/>
    </source>
</evidence>
<evidence type="ECO:0008006" key="4">
    <source>
        <dbReference type="Google" id="ProtNLM"/>
    </source>
</evidence>